<dbReference type="AlphaFoldDB" id="A0A1H2Z383"/>
<organism evidence="1 2">
    <name type="scientific">Thiocapsa roseopersicina</name>
    <dbReference type="NCBI Taxonomy" id="1058"/>
    <lineage>
        <taxon>Bacteria</taxon>
        <taxon>Pseudomonadati</taxon>
        <taxon>Pseudomonadota</taxon>
        <taxon>Gammaproteobacteria</taxon>
        <taxon>Chromatiales</taxon>
        <taxon>Chromatiaceae</taxon>
        <taxon>Thiocapsa</taxon>
    </lineage>
</organism>
<dbReference type="Proteomes" id="UP000198816">
    <property type="component" value="Unassembled WGS sequence"/>
</dbReference>
<gene>
    <name evidence="1" type="ORF">SAMN05421783_114111</name>
</gene>
<keyword evidence="2" id="KW-1185">Reference proteome</keyword>
<dbReference type="InterPro" id="IPR031982">
    <property type="entry name" value="PilE-like"/>
</dbReference>
<sequence>MITVAIIGILAAVAYPSYQEHVRKANRAETQAFLMDLSQKQQLYLFGARQYAPTLGDLGATLPERVDLFYTVDIAIATQPPAFTLTATPKATSMQVRDLGGQALTINQAGAKGPSGTW</sequence>
<accession>A0A1H2Z383</accession>
<dbReference type="InterPro" id="IPR045584">
    <property type="entry name" value="Pilin-like"/>
</dbReference>
<dbReference type="SUPFAM" id="SSF54523">
    <property type="entry name" value="Pili subunits"/>
    <property type="match status" value="1"/>
</dbReference>
<name>A0A1H2Z383_THIRO</name>
<dbReference type="EMBL" id="FNNZ01000014">
    <property type="protein sequence ID" value="SDX11913.1"/>
    <property type="molecule type" value="Genomic_DNA"/>
</dbReference>
<evidence type="ECO:0000313" key="1">
    <source>
        <dbReference type="EMBL" id="SDX11913.1"/>
    </source>
</evidence>
<dbReference type="GO" id="GO:0043683">
    <property type="term" value="P:type IV pilus assembly"/>
    <property type="evidence" value="ECO:0007669"/>
    <property type="project" value="InterPro"/>
</dbReference>
<reference evidence="2" key="1">
    <citation type="submission" date="2016-10" db="EMBL/GenBank/DDBJ databases">
        <authorList>
            <person name="Varghese N."/>
            <person name="Submissions S."/>
        </authorList>
    </citation>
    <scope>NUCLEOTIDE SEQUENCE [LARGE SCALE GENOMIC DNA]</scope>
    <source>
        <strain evidence="2">DSM 217</strain>
    </source>
</reference>
<dbReference type="Gene3D" id="3.30.700.10">
    <property type="entry name" value="Glycoprotein, Type 4 Pilin"/>
    <property type="match status" value="1"/>
</dbReference>
<dbReference type="Pfam" id="PF16732">
    <property type="entry name" value="ComP_DUS"/>
    <property type="match status" value="1"/>
</dbReference>
<proteinExistence type="predicted"/>
<dbReference type="STRING" id="1058.SAMN05421783_114111"/>
<protein>
    <submittedName>
        <fullName evidence="1">Type IV pilus assembly protein PilE</fullName>
    </submittedName>
</protein>
<evidence type="ECO:0000313" key="2">
    <source>
        <dbReference type="Proteomes" id="UP000198816"/>
    </source>
</evidence>